<dbReference type="InterPro" id="IPR003615">
    <property type="entry name" value="HNH_nuc"/>
</dbReference>
<dbReference type="EMBL" id="KM209228">
    <property type="protein sequence ID" value="AIM51405.1"/>
    <property type="molecule type" value="Genomic_DNA"/>
</dbReference>
<feature type="domain" description="HNH nuclease" evidence="2">
    <location>
        <begin position="5"/>
        <end position="53"/>
    </location>
</feature>
<dbReference type="CDD" id="cd00085">
    <property type="entry name" value="HNHc"/>
    <property type="match status" value="1"/>
</dbReference>
<keyword evidence="3" id="KW-0378">Hydrolase</keyword>
<proteinExistence type="predicted"/>
<evidence type="ECO:0000259" key="2">
    <source>
        <dbReference type="SMART" id="SM00507"/>
    </source>
</evidence>
<protein>
    <submittedName>
        <fullName evidence="3">Putative HNH homing endonuclease domain protein</fullName>
    </submittedName>
</protein>
<feature type="region of interest" description="Disordered" evidence="1">
    <location>
        <begin position="91"/>
        <end position="173"/>
    </location>
</feature>
<dbReference type="Proteomes" id="UP000224241">
    <property type="component" value="Segment"/>
</dbReference>
<dbReference type="GO" id="GO:0004519">
    <property type="term" value="F:endonuclease activity"/>
    <property type="evidence" value="ECO:0007669"/>
    <property type="project" value="UniProtKB-KW"/>
</dbReference>
<name>A0A0N6YT47_9CAUD</name>
<reference evidence="3 4" key="1">
    <citation type="journal article" date="2015" name="Stand. Genomic Sci.">
        <title>The complete genome, structural proteome, comparative genomics and phylogenetic analysis of a broad host lytic bacteriophage ?D3 infecting pectinolytic Dickeya spp.</title>
        <authorList>
            <person name="Czajkowski R."/>
            <person name="Ozymko Z."/>
            <person name="Siwinska J."/>
            <person name="Ossowicki A."/>
            <person name="de Jager V."/>
            <person name="Narajczyk M."/>
            <person name="Lojkowska E."/>
        </authorList>
    </citation>
    <scope>NUCLEOTIDE SEQUENCE [LARGE SCALE GENOMIC DNA]</scope>
</reference>
<accession>A0A0N6YT47</accession>
<dbReference type="SMART" id="SM00507">
    <property type="entry name" value="HNHc"/>
    <property type="match status" value="1"/>
</dbReference>
<feature type="compositionally biased region" description="Basic and acidic residues" evidence="1">
    <location>
        <begin position="91"/>
        <end position="108"/>
    </location>
</feature>
<keyword evidence="3" id="KW-0255">Endonuclease</keyword>
<evidence type="ECO:0000256" key="1">
    <source>
        <dbReference type="SAM" id="MobiDB-lite"/>
    </source>
</evidence>
<organism evidence="3 4">
    <name type="scientific">Dickeya phage phiD3</name>
    <dbReference type="NCBI Taxonomy" id="1542131"/>
    <lineage>
        <taxon>Viruses</taxon>
        <taxon>Duplodnaviria</taxon>
        <taxon>Heunggongvirae</taxon>
        <taxon>Uroviricota</taxon>
        <taxon>Caudoviricetes</taxon>
        <taxon>Pantevenvirales</taxon>
        <taxon>Ackermannviridae</taxon>
        <taxon>Aglimvirinae</taxon>
        <taxon>Limestonevirus</taxon>
        <taxon>Limestonevirus limestone</taxon>
    </lineage>
</organism>
<evidence type="ECO:0000313" key="3">
    <source>
        <dbReference type="EMBL" id="AIM51405.1"/>
    </source>
</evidence>
<keyword evidence="3" id="KW-0540">Nuclease</keyword>
<gene>
    <name evidence="3" type="ORF">HQ80_0016</name>
</gene>
<evidence type="ECO:0000313" key="4">
    <source>
        <dbReference type="Proteomes" id="UP000224241"/>
    </source>
</evidence>
<sequence length="276" mass="32528">MKYEIILDALMQRAIQRGKMGGVYQERHHIIPVCLGGTNHFSNLVWLTPEEHYVVHHLLWRTKPLNPGIRKAWTGMNNMSRNNKEFGEFRRNNSTRMKEVMSSDEQKERCRKQSKKNSLNPEVQKKRAGSLRGYTWDDESRRRLSKSRKGIPHSEAHKTNLTKSVTERMRRPEERERYSAMWRQNNPMNNIQPWEHPTVVKTGKSRQWLLAGEFFEWWCSNGEDKVKNRYCLMLKETGLSSVCSKATAQTCISKFQKGWIPKEDPAWLKFYGDNNG</sequence>